<reference evidence="12 13" key="1">
    <citation type="submission" date="2016-11" db="EMBL/GenBank/DDBJ databases">
        <authorList>
            <person name="Jaros S."/>
            <person name="Januszkiewicz K."/>
            <person name="Wedrychowicz H."/>
        </authorList>
    </citation>
    <scope>NUCLEOTIDE SEQUENCE [LARGE SCALE GENOMIC DNA]</scope>
    <source>
        <strain evidence="12 13">DSM 21758</strain>
    </source>
</reference>
<evidence type="ECO:0000259" key="10">
    <source>
        <dbReference type="PROSITE" id="PS50110"/>
    </source>
</evidence>
<dbReference type="InterPro" id="IPR001789">
    <property type="entry name" value="Sig_transdc_resp-reg_receiver"/>
</dbReference>
<dbReference type="GO" id="GO:0000976">
    <property type="term" value="F:transcription cis-regulatory region binding"/>
    <property type="evidence" value="ECO:0007669"/>
    <property type="project" value="TreeGrafter"/>
</dbReference>
<dbReference type="InterPro" id="IPR011006">
    <property type="entry name" value="CheY-like_superfamily"/>
</dbReference>
<dbReference type="Proteomes" id="UP000184310">
    <property type="component" value="Unassembled WGS sequence"/>
</dbReference>
<dbReference type="Gene3D" id="3.40.50.2300">
    <property type="match status" value="1"/>
</dbReference>
<dbReference type="Pfam" id="PF00072">
    <property type="entry name" value="Response_reg"/>
    <property type="match status" value="1"/>
</dbReference>
<keyword evidence="13" id="KW-1185">Reference proteome</keyword>
<evidence type="ECO:0000256" key="8">
    <source>
        <dbReference type="PROSITE-ProRule" id="PRU00169"/>
    </source>
</evidence>
<dbReference type="CDD" id="cd00383">
    <property type="entry name" value="trans_reg_C"/>
    <property type="match status" value="1"/>
</dbReference>
<feature type="DNA-binding region" description="OmpR/PhoB-type" evidence="9">
    <location>
        <begin position="124"/>
        <end position="222"/>
    </location>
</feature>
<keyword evidence="3" id="KW-0902">Two-component regulatory system</keyword>
<dbReference type="PANTHER" id="PTHR48111:SF22">
    <property type="entry name" value="REGULATOR OF RPOS"/>
    <property type="match status" value="1"/>
</dbReference>
<dbReference type="SUPFAM" id="SSF52172">
    <property type="entry name" value="CheY-like"/>
    <property type="match status" value="1"/>
</dbReference>
<feature type="modified residue" description="4-aspartylphosphate" evidence="8">
    <location>
        <position position="50"/>
    </location>
</feature>
<dbReference type="GO" id="GO:0006355">
    <property type="term" value="P:regulation of DNA-templated transcription"/>
    <property type="evidence" value="ECO:0007669"/>
    <property type="project" value="InterPro"/>
</dbReference>
<dbReference type="OrthoDB" id="9790442at2"/>
<dbReference type="AlphaFoldDB" id="A0A1M6TFN7"/>
<dbReference type="Gene3D" id="1.10.10.10">
    <property type="entry name" value="Winged helix-like DNA-binding domain superfamily/Winged helix DNA-binding domain"/>
    <property type="match status" value="1"/>
</dbReference>
<proteinExistence type="predicted"/>
<dbReference type="GO" id="GO:0000156">
    <property type="term" value="F:phosphorelay response regulator activity"/>
    <property type="evidence" value="ECO:0007669"/>
    <property type="project" value="TreeGrafter"/>
</dbReference>
<dbReference type="SMART" id="SM00862">
    <property type="entry name" value="Trans_reg_C"/>
    <property type="match status" value="1"/>
</dbReference>
<dbReference type="Pfam" id="PF00486">
    <property type="entry name" value="Trans_reg_C"/>
    <property type="match status" value="1"/>
</dbReference>
<dbReference type="Gene3D" id="6.10.250.690">
    <property type="match status" value="1"/>
</dbReference>
<dbReference type="STRING" id="1121302.SAMN02745163_04022"/>
<evidence type="ECO:0000256" key="6">
    <source>
        <dbReference type="ARBA" id="ARBA00023163"/>
    </source>
</evidence>
<dbReference type="EMBL" id="FQZB01000020">
    <property type="protein sequence ID" value="SHK55807.1"/>
    <property type="molecule type" value="Genomic_DNA"/>
</dbReference>
<accession>A0A1M6TFN7</accession>
<evidence type="ECO:0000256" key="4">
    <source>
        <dbReference type="ARBA" id="ARBA00023015"/>
    </source>
</evidence>
<dbReference type="InterPro" id="IPR039420">
    <property type="entry name" value="WalR-like"/>
</dbReference>
<dbReference type="GO" id="GO:0032993">
    <property type="term" value="C:protein-DNA complex"/>
    <property type="evidence" value="ECO:0007669"/>
    <property type="project" value="TreeGrafter"/>
</dbReference>
<evidence type="ECO:0000256" key="5">
    <source>
        <dbReference type="ARBA" id="ARBA00023125"/>
    </source>
</evidence>
<dbReference type="RefSeq" id="WP_072992463.1">
    <property type="nucleotide sequence ID" value="NZ_FQZB01000020.1"/>
</dbReference>
<name>A0A1M6TFN7_9CLOT</name>
<keyword evidence="5 9" id="KW-0238">DNA-binding</keyword>
<comment type="function">
    <text evidence="7">May play the central regulatory role in sporulation. It may be an element of the effector pathway responsible for the activation of sporulation genes in response to nutritional stress. Spo0A may act in concert with spo0H (a sigma factor) to control the expression of some genes that are critical to the sporulation process.</text>
</comment>
<organism evidence="12 13">
    <name type="scientific">Clostridium cavendishii DSM 21758</name>
    <dbReference type="NCBI Taxonomy" id="1121302"/>
    <lineage>
        <taxon>Bacteria</taxon>
        <taxon>Bacillati</taxon>
        <taxon>Bacillota</taxon>
        <taxon>Clostridia</taxon>
        <taxon>Eubacteriales</taxon>
        <taxon>Clostridiaceae</taxon>
        <taxon>Clostridium</taxon>
    </lineage>
</organism>
<evidence type="ECO:0000256" key="1">
    <source>
        <dbReference type="ARBA" id="ARBA00018672"/>
    </source>
</evidence>
<dbReference type="InterPro" id="IPR001867">
    <property type="entry name" value="OmpR/PhoB-type_DNA-bd"/>
</dbReference>
<dbReference type="GO" id="GO:0005829">
    <property type="term" value="C:cytosol"/>
    <property type="evidence" value="ECO:0007669"/>
    <property type="project" value="TreeGrafter"/>
</dbReference>
<evidence type="ECO:0000313" key="12">
    <source>
        <dbReference type="EMBL" id="SHK55807.1"/>
    </source>
</evidence>
<feature type="domain" description="OmpR/PhoB-type" evidence="11">
    <location>
        <begin position="124"/>
        <end position="222"/>
    </location>
</feature>
<keyword evidence="6" id="KW-0804">Transcription</keyword>
<evidence type="ECO:0000259" key="11">
    <source>
        <dbReference type="PROSITE" id="PS51755"/>
    </source>
</evidence>
<feature type="domain" description="Response regulatory" evidence="10">
    <location>
        <begin position="2"/>
        <end position="115"/>
    </location>
</feature>
<sequence>MRALIVEDDDLLRESIADSIKRLFECDFASDGEEGLYLALQNIYDVIILDIMMPNMDGYEVLKSIREKGIVTPVLFLTAKDSIDDKIKGFKIGADDYIIKPFFSEELLLRIEAILRRNGTILKENKIRFLELELDITKRSMTIDGSNIVLKGKQFDLMEYLINNKDVILTKEQIFDRIWGFDSDTTVNVVEVYASNLRKVLKTKGYDKYIKTIRGVGYILSEDVQDEG</sequence>
<dbReference type="InterPro" id="IPR036388">
    <property type="entry name" value="WH-like_DNA-bd_sf"/>
</dbReference>
<evidence type="ECO:0000313" key="13">
    <source>
        <dbReference type="Proteomes" id="UP000184310"/>
    </source>
</evidence>
<dbReference type="PROSITE" id="PS50110">
    <property type="entry name" value="RESPONSE_REGULATORY"/>
    <property type="match status" value="1"/>
</dbReference>
<evidence type="ECO:0000256" key="3">
    <source>
        <dbReference type="ARBA" id="ARBA00023012"/>
    </source>
</evidence>
<protein>
    <recommendedName>
        <fullName evidence="1">Stage 0 sporulation protein A homolog</fullName>
    </recommendedName>
</protein>
<gene>
    <name evidence="12" type="ORF">SAMN02745163_04022</name>
</gene>
<evidence type="ECO:0000256" key="2">
    <source>
        <dbReference type="ARBA" id="ARBA00022553"/>
    </source>
</evidence>
<dbReference type="PANTHER" id="PTHR48111">
    <property type="entry name" value="REGULATOR OF RPOS"/>
    <property type="match status" value="1"/>
</dbReference>
<evidence type="ECO:0000256" key="7">
    <source>
        <dbReference type="ARBA" id="ARBA00024867"/>
    </source>
</evidence>
<dbReference type="SMART" id="SM00448">
    <property type="entry name" value="REC"/>
    <property type="match status" value="1"/>
</dbReference>
<dbReference type="PROSITE" id="PS51755">
    <property type="entry name" value="OMPR_PHOB"/>
    <property type="match status" value="1"/>
</dbReference>
<evidence type="ECO:0000256" key="9">
    <source>
        <dbReference type="PROSITE-ProRule" id="PRU01091"/>
    </source>
</evidence>
<keyword evidence="4" id="KW-0805">Transcription regulation</keyword>
<keyword evidence="2 8" id="KW-0597">Phosphoprotein</keyword>